<reference evidence="2 4" key="1">
    <citation type="journal article" date="2015" name="Genome Announc.">
        <title>Draft Genome of the Euendolithic (true boring) Cyanobacterium Mastigocoleus testarum strain BC008.</title>
        <authorList>
            <person name="Guida B.S."/>
            <person name="Garcia-Pichel F."/>
        </authorList>
    </citation>
    <scope>NUCLEOTIDE SEQUENCE [LARGE SCALE GENOMIC DNA]</scope>
    <source>
        <strain evidence="2 4">BC008</strain>
    </source>
</reference>
<protein>
    <recommendedName>
        <fullName evidence="1">Rhodanese domain-containing protein</fullName>
    </recommendedName>
</protein>
<keyword evidence="4" id="KW-1185">Reference proteome</keyword>
<name>A0A0V7ZD29_9CYAN</name>
<dbReference type="InterPro" id="IPR001763">
    <property type="entry name" value="Rhodanese-like_dom"/>
</dbReference>
<organism evidence="2 4">
    <name type="scientific">Mastigocoleus testarum BC008</name>
    <dbReference type="NCBI Taxonomy" id="371196"/>
    <lineage>
        <taxon>Bacteria</taxon>
        <taxon>Bacillati</taxon>
        <taxon>Cyanobacteriota</taxon>
        <taxon>Cyanophyceae</taxon>
        <taxon>Nostocales</taxon>
        <taxon>Hapalosiphonaceae</taxon>
        <taxon>Mastigocoleus</taxon>
    </lineage>
</organism>
<evidence type="ECO:0000313" key="4">
    <source>
        <dbReference type="Proteomes" id="UP000053372"/>
    </source>
</evidence>
<proteinExistence type="predicted"/>
<dbReference type="AlphaFoldDB" id="A0A0V7ZD29"/>
<comment type="caution">
    <text evidence="2">The sequence shown here is derived from an EMBL/GenBank/DDBJ whole genome shotgun (WGS) entry which is preliminary data.</text>
</comment>
<evidence type="ECO:0000313" key="3">
    <source>
        <dbReference type="EMBL" id="KST64812.1"/>
    </source>
</evidence>
<dbReference type="InterPro" id="IPR050229">
    <property type="entry name" value="GlpE_sulfurtransferase"/>
</dbReference>
<dbReference type="SUPFAM" id="SSF52821">
    <property type="entry name" value="Rhodanese/Cell cycle control phosphatase"/>
    <property type="match status" value="1"/>
</dbReference>
<dbReference type="CDD" id="cd00158">
    <property type="entry name" value="RHOD"/>
    <property type="match status" value="1"/>
</dbReference>
<gene>
    <name evidence="3" type="ORF">BC008_18525</name>
    <name evidence="2" type="ORF">BC008_37695</name>
</gene>
<feature type="domain" description="Rhodanese" evidence="1">
    <location>
        <begin position="40"/>
        <end position="131"/>
    </location>
</feature>
<dbReference type="PANTHER" id="PTHR43031:SF7">
    <property type="entry name" value="NITRIC OXIDE REDUCTASE FLRD-NAD(+) REDUCTASE"/>
    <property type="match status" value="1"/>
</dbReference>
<evidence type="ECO:0000259" key="1">
    <source>
        <dbReference type="PROSITE" id="PS50206"/>
    </source>
</evidence>
<dbReference type="EMBL" id="LMTZ01000117">
    <property type="protein sequence ID" value="KST64812.1"/>
    <property type="molecule type" value="Genomic_DNA"/>
</dbReference>
<evidence type="ECO:0000313" key="2">
    <source>
        <dbReference type="EMBL" id="KST62182.1"/>
    </source>
</evidence>
<dbReference type="Gene3D" id="3.40.250.10">
    <property type="entry name" value="Rhodanese-like domain"/>
    <property type="match status" value="1"/>
</dbReference>
<dbReference type="PANTHER" id="PTHR43031">
    <property type="entry name" value="FAD-DEPENDENT OXIDOREDUCTASE"/>
    <property type="match status" value="1"/>
</dbReference>
<dbReference type="PROSITE" id="PS50206">
    <property type="entry name" value="RHODANESE_3"/>
    <property type="match status" value="1"/>
</dbReference>
<dbReference type="InterPro" id="IPR036873">
    <property type="entry name" value="Rhodanese-like_dom_sf"/>
</dbReference>
<dbReference type="Proteomes" id="UP000053372">
    <property type="component" value="Unassembled WGS sequence"/>
</dbReference>
<dbReference type="SMART" id="SM00450">
    <property type="entry name" value="RHOD"/>
    <property type="match status" value="1"/>
</dbReference>
<dbReference type="OrthoDB" id="9792975at2"/>
<accession>A0A0V7ZD29</accession>
<dbReference type="RefSeq" id="WP_027845368.1">
    <property type="nucleotide sequence ID" value="NZ_LMTZ01000117.1"/>
</dbReference>
<dbReference type="Pfam" id="PF00581">
    <property type="entry name" value="Rhodanese"/>
    <property type="match status" value="1"/>
</dbReference>
<sequence length="158" mass="18256">MLPSWRRLTLNLLQFLIKLNFPQVKPLTTQELDLWLKDPDKSDPLLIDARHIEEYELSHLKTAELFTSVQDLLEDVTCHVSTLDTPIVVYCSIGYRSADVANSLVKAGFSRVFNLSGGIFQWVNEEKPVFQKNQLVKSVHPYNKLWGKLLKPEYRNSL</sequence>
<dbReference type="EMBL" id="LMTZ01000162">
    <property type="protein sequence ID" value="KST62182.1"/>
    <property type="molecule type" value="Genomic_DNA"/>
</dbReference>